<gene>
    <name evidence="2" type="ORF">BC938DRAFT_480316</name>
</gene>
<protein>
    <submittedName>
        <fullName evidence="2">Uncharacterized protein</fullName>
    </submittedName>
</protein>
<keyword evidence="3" id="KW-1185">Reference proteome</keyword>
<evidence type="ECO:0000256" key="1">
    <source>
        <dbReference type="SAM" id="SignalP"/>
    </source>
</evidence>
<feature type="chain" id="PRO_5019439720" evidence="1">
    <location>
        <begin position="21"/>
        <end position="96"/>
    </location>
</feature>
<feature type="signal peptide" evidence="1">
    <location>
        <begin position="1"/>
        <end position="20"/>
    </location>
</feature>
<evidence type="ECO:0000313" key="2">
    <source>
        <dbReference type="EMBL" id="RUS29727.1"/>
    </source>
</evidence>
<reference evidence="2 3" key="1">
    <citation type="journal article" date="2018" name="New Phytol.">
        <title>Phylogenomics of Endogonaceae and evolution of mycorrhizas within Mucoromycota.</title>
        <authorList>
            <person name="Chang Y."/>
            <person name="Desiro A."/>
            <person name="Na H."/>
            <person name="Sandor L."/>
            <person name="Lipzen A."/>
            <person name="Clum A."/>
            <person name="Barry K."/>
            <person name="Grigoriev I.V."/>
            <person name="Martin F.M."/>
            <person name="Stajich J.E."/>
            <person name="Smith M.E."/>
            <person name="Bonito G."/>
            <person name="Spatafora J.W."/>
        </authorList>
    </citation>
    <scope>NUCLEOTIDE SEQUENCE [LARGE SCALE GENOMIC DNA]</scope>
    <source>
        <strain evidence="2 3">AD002</strain>
    </source>
</reference>
<dbReference type="AlphaFoldDB" id="A0A433QIU7"/>
<comment type="caution">
    <text evidence="2">The sequence shown here is derived from an EMBL/GenBank/DDBJ whole genome shotgun (WGS) entry which is preliminary data.</text>
</comment>
<keyword evidence="1" id="KW-0732">Signal</keyword>
<dbReference type="EMBL" id="RBNJ01004783">
    <property type="protein sequence ID" value="RUS29727.1"/>
    <property type="molecule type" value="Genomic_DNA"/>
</dbReference>
<accession>A0A433QIU7</accession>
<dbReference type="Proteomes" id="UP000274822">
    <property type="component" value="Unassembled WGS sequence"/>
</dbReference>
<proteinExistence type="predicted"/>
<name>A0A433QIU7_9FUNG</name>
<sequence length="96" mass="10843">MDAIKFGIVFVMRLVMGIIGNELHCTAMLTDSCQKIYVKKVPSSNILFLAKNKNSVASETKNPRLHLDPPCPYVNVDGMYTEQVESLKKQIEKLKE</sequence>
<organism evidence="2 3">
    <name type="scientific">Jimgerdemannia flammicorona</name>
    <dbReference type="NCBI Taxonomy" id="994334"/>
    <lineage>
        <taxon>Eukaryota</taxon>
        <taxon>Fungi</taxon>
        <taxon>Fungi incertae sedis</taxon>
        <taxon>Mucoromycota</taxon>
        <taxon>Mucoromycotina</taxon>
        <taxon>Endogonomycetes</taxon>
        <taxon>Endogonales</taxon>
        <taxon>Endogonaceae</taxon>
        <taxon>Jimgerdemannia</taxon>
    </lineage>
</organism>
<evidence type="ECO:0000313" key="3">
    <source>
        <dbReference type="Proteomes" id="UP000274822"/>
    </source>
</evidence>